<sequence>MSQSQRSNLTSSIYDGDIGNLSYLTPSNHLGTPDPPTSQQTFDLDSIDPEFLRPVIPLAPPTSFIRVGPDRRKAYVLYDEMTHTEWVDWWLQTDFGTKKKIHWDSSHQAEIWSKFDQVAHAIDGAPKVMCKNCGQILEHPYILHTRAADQKAQYHGTSSMSKHVKSAACQKAKRGPVAEITKFLKKADNNTTIASFSQEAWEEEILSFLSLNRLPFHLIEHPKFQSLIQMARTSPTTPFIPSADTIRRRLQTSVISRQKRVLKLLPASSKISIALDCWTSPFSQAFMAITGYFIDRDWVYREVLLDFKPIHGTHSGANLSNALMETLLEHGIEDRVFGLTTDNASNNKTLVESLQQVLAEGVIIIRIPCLAHVIQLSLNQLLGHIKAVPKNDTAETKWTDQQSRMAQENARQQQRGISSTLNKIRYLAIYINASPQRRETFYSLQTQDVKLAPIQDVKTRWNSTFLMLRRAKRLQSIFGPFCEEYARLDLLPDTEEWRQIDYLLHITEPFFDYTLQLSKTRDITAHYTFKIYNKLFEHLEQSTKQLRRKRVLWKTEMLNALTASRLKLDEYYSQTDDVRGHIFAICTMLAPINKFQFFLTDDWEQEWRDQYRKSFQKALIPYQAQLSDSQESLPLMDLPRSSSKLDKMLNGSKQQPTGVRDELTQYLDSDIVDIHPLSFWRDNQHRFPSLAALARDFLSVPATGAGVERLFNTARDVCHYRRGRMKSETIQELMMFLCTSRFDLEEQDTKRLEEFFTRDEIEAAKEEKDEKHEEIEIEPISDTEEPDELEKEVMVMVDIGDETAEPQLPENSTQLRASGRKRKQREDDTFEYH</sequence>
<feature type="domain" description="HAT C-terminal dimerisation" evidence="7">
    <location>
        <begin position="662"/>
        <end position="735"/>
    </location>
</feature>
<evidence type="ECO:0000256" key="6">
    <source>
        <dbReference type="SAM" id="MobiDB-lite"/>
    </source>
</evidence>
<dbReference type="AlphaFoldDB" id="A0AAD6GJU8"/>
<feature type="compositionally biased region" description="Basic and acidic residues" evidence="6">
    <location>
        <begin position="764"/>
        <end position="774"/>
    </location>
</feature>
<feature type="compositionally biased region" description="Acidic residues" evidence="6">
    <location>
        <begin position="775"/>
        <end position="790"/>
    </location>
</feature>
<keyword evidence="5" id="KW-0539">Nucleus</keyword>
<dbReference type="GO" id="GO:0005634">
    <property type="term" value="C:nucleus"/>
    <property type="evidence" value="ECO:0007669"/>
    <property type="project" value="UniProtKB-SubCell"/>
</dbReference>
<evidence type="ECO:0000259" key="7">
    <source>
        <dbReference type="Pfam" id="PF05699"/>
    </source>
</evidence>
<keyword evidence="2" id="KW-0479">Metal-binding</keyword>
<dbReference type="EMBL" id="JAQIZZ010000002">
    <property type="protein sequence ID" value="KAJ5552701.1"/>
    <property type="molecule type" value="Genomic_DNA"/>
</dbReference>
<evidence type="ECO:0000313" key="10">
    <source>
        <dbReference type="EMBL" id="KAJ5547029.1"/>
    </source>
</evidence>
<proteinExistence type="predicted"/>
<dbReference type="Pfam" id="PF05699">
    <property type="entry name" value="Dimer_Tnp_hAT"/>
    <property type="match status" value="1"/>
</dbReference>
<dbReference type="InterPro" id="IPR052035">
    <property type="entry name" value="ZnF_BED_domain_contain"/>
</dbReference>
<evidence type="ECO:0000313" key="9">
    <source>
        <dbReference type="EMBL" id="KAJ5533659.1"/>
    </source>
</evidence>
<evidence type="ECO:0000313" key="8">
    <source>
        <dbReference type="EMBL" id="KAJ5523649.1"/>
    </source>
</evidence>
<dbReference type="EMBL" id="JAQIZZ010000008">
    <property type="protein sequence ID" value="KAJ5523649.1"/>
    <property type="molecule type" value="Genomic_DNA"/>
</dbReference>
<reference evidence="11" key="2">
    <citation type="submission" date="2023-01" db="EMBL/GenBank/DDBJ databases">
        <authorList>
            <person name="Petersen C."/>
        </authorList>
    </citation>
    <scope>NUCLEOTIDE SEQUENCE</scope>
    <source>
        <strain evidence="11">IBT 35679</strain>
    </source>
</reference>
<evidence type="ECO:0000256" key="3">
    <source>
        <dbReference type="ARBA" id="ARBA00022771"/>
    </source>
</evidence>
<evidence type="ECO:0000256" key="5">
    <source>
        <dbReference type="ARBA" id="ARBA00023242"/>
    </source>
</evidence>
<feature type="compositionally biased region" description="Basic and acidic residues" evidence="6">
    <location>
        <begin position="824"/>
        <end position="833"/>
    </location>
</feature>
<evidence type="ECO:0000256" key="1">
    <source>
        <dbReference type="ARBA" id="ARBA00004123"/>
    </source>
</evidence>
<gene>
    <name evidence="11" type="ORF">N7494_002079</name>
    <name evidence="10" type="ORF">N7494_004614</name>
    <name evidence="9" type="ORF">N7494_010211</name>
    <name evidence="8" type="ORF">N7494_010299</name>
</gene>
<comment type="caution">
    <text evidence="11">The sequence shown here is derived from an EMBL/GenBank/DDBJ whole genome shotgun (WGS) entry which is preliminary data.</text>
</comment>
<evidence type="ECO:0000256" key="4">
    <source>
        <dbReference type="ARBA" id="ARBA00022833"/>
    </source>
</evidence>
<dbReference type="EMBL" id="JAQIZZ010000007">
    <property type="protein sequence ID" value="KAJ5533659.1"/>
    <property type="molecule type" value="Genomic_DNA"/>
</dbReference>
<comment type="subcellular location">
    <subcellularLocation>
        <location evidence="1">Nucleus</location>
    </subcellularLocation>
</comment>
<dbReference type="GO" id="GO:0008270">
    <property type="term" value="F:zinc ion binding"/>
    <property type="evidence" value="ECO:0007669"/>
    <property type="project" value="UniProtKB-KW"/>
</dbReference>
<dbReference type="SUPFAM" id="SSF53098">
    <property type="entry name" value="Ribonuclease H-like"/>
    <property type="match status" value="1"/>
</dbReference>
<reference evidence="11 12" key="1">
    <citation type="journal article" date="2023" name="IMA Fungus">
        <title>Comparative genomic study of the Penicillium genus elucidates a diverse pangenome and 15 lateral gene transfer events.</title>
        <authorList>
            <person name="Petersen C."/>
            <person name="Sorensen T."/>
            <person name="Nielsen M.R."/>
            <person name="Sondergaard T.E."/>
            <person name="Sorensen J.L."/>
            <person name="Fitzpatrick D.A."/>
            <person name="Frisvad J.C."/>
            <person name="Nielsen K.L."/>
        </authorList>
    </citation>
    <scope>NUCLEOTIDE SEQUENCE [LARGE SCALE GENOMIC DNA]</scope>
    <source>
        <strain evidence="11 12">IBT 35679</strain>
    </source>
</reference>
<dbReference type="GO" id="GO:0046983">
    <property type="term" value="F:protein dimerization activity"/>
    <property type="evidence" value="ECO:0007669"/>
    <property type="project" value="InterPro"/>
</dbReference>
<evidence type="ECO:0000256" key="2">
    <source>
        <dbReference type="ARBA" id="ARBA00022723"/>
    </source>
</evidence>
<keyword evidence="12" id="KW-1185">Reference proteome</keyword>
<dbReference type="Proteomes" id="UP001220324">
    <property type="component" value="Unassembled WGS sequence"/>
</dbReference>
<accession>A0AAD6GJU8</accession>
<dbReference type="InterPro" id="IPR008906">
    <property type="entry name" value="HATC_C_dom"/>
</dbReference>
<protein>
    <recommendedName>
        <fullName evidence="7">HAT C-terminal dimerisation domain-containing protein</fullName>
    </recommendedName>
</protein>
<dbReference type="PANTHER" id="PTHR46481">
    <property type="entry name" value="ZINC FINGER BED DOMAIN-CONTAINING PROTEIN 4"/>
    <property type="match status" value="1"/>
</dbReference>
<dbReference type="PANTHER" id="PTHR46481:SF10">
    <property type="entry name" value="ZINC FINGER BED DOMAIN-CONTAINING PROTEIN 39"/>
    <property type="match status" value="1"/>
</dbReference>
<evidence type="ECO:0000313" key="12">
    <source>
        <dbReference type="Proteomes" id="UP001220324"/>
    </source>
</evidence>
<keyword evidence="3" id="KW-0863">Zinc-finger</keyword>
<feature type="region of interest" description="Disordered" evidence="6">
    <location>
        <begin position="764"/>
        <end position="833"/>
    </location>
</feature>
<name>A0AAD6GJU8_9EURO</name>
<organism evidence="11 12">
    <name type="scientific">Penicillium frequentans</name>
    <dbReference type="NCBI Taxonomy" id="3151616"/>
    <lineage>
        <taxon>Eukaryota</taxon>
        <taxon>Fungi</taxon>
        <taxon>Dikarya</taxon>
        <taxon>Ascomycota</taxon>
        <taxon>Pezizomycotina</taxon>
        <taxon>Eurotiomycetes</taxon>
        <taxon>Eurotiomycetidae</taxon>
        <taxon>Eurotiales</taxon>
        <taxon>Aspergillaceae</taxon>
        <taxon>Penicillium</taxon>
    </lineage>
</organism>
<dbReference type="InterPro" id="IPR012337">
    <property type="entry name" value="RNaseH-like_sf"/>
</dbReference>
<dbReference type="EMBL" id="JAQIZZ010000003">
    <property type="protein sequence ID" value="KAJ5547029.1"/>
    <property type="molecule type" value="Genomic_DNA"/>
</dbReference>
<keyword evidence="4" id="KW-0862">Zinc</keyword>
<evidence type="ECO:0000313" key="11">
    <source>
        <dbReference type="EMBL" id="KAJ5552701.1"/>
    </source>
</evidence>